<dbReference type="AlphaFoldDB" id="A0A934RRM5"/>
<dbReference type="Gene3D" id="2.60.40.10">
    <property type="entry name" value="Immunoglobulins"/>
    <property type="match status" value="2"/>
</dbReference>
<dbReference type="InterPro" id="IPR013783">
    <property type="entry name" value="Ig-like_fold"/>
</dbReference>
<evidence type="ECO:0000313" key="2">
    <source>
        <dbReference type="Proteomes" id="UP000604083"/>
    </source>
</evidence>
<dbReference type="InterPro" id="IPR049804">
    <property type="entry name" value="Choice_anch_L"/>
</dbReference>
<protein>
    <submittedName>
        <fullName evidence="1">Choice-of-anchor L domain-containing protein</fullName>
    </submittedName>
</protein>
<dbReference type="EMBL" id="JAENIO010000088">
    <property type="protein sequence ID" value="MBK1835690.1"/>
    <property type="molecule type" value="Genomic_DNA"/>
</dbReference>
<sequence length="487" mass="52611">MDLEDGVCFSFNLDVLPALPAKIRIYQREYEGDDPWVQIGSLTEFDTIKGMRTLRGSAVWIPELEGEYEVQAVVVDGTGTVIASEIRRVDVGSNTPPAINITGGPPTPSSTAQDAVFTAIATDIDGDKIRRVEFYDDGILIGSDVTPEEVSPGVFEFGDDIEDIEEGFYFLLRGTHNITAKAFDERGGVGETVSPSQYVITSGNARPIISVTNPVDVVSVNQGHSFSVSYSTSDPDGVMDLVEVEAYDIMTFSGDVDSSPPFGSLSIDTAGWELGEHTIRVVSRDNSGAESYPQYLTVFVRSAGGDIFAETLVENITDETAVVSNEIFRGVEASSNVFHSGLASGLEIDSGVLLTTGSFALWNGGDDDLENEEAMDERRDPAFGINNIELGDSDLQSRVSGERTSDAAVLEFDVFCSDGQLEIVYQFGSEEYDEFVGDFNDGFMATVNGVLVTLVPDCSDIVAVNSVYPFLSPIHTTRQKLRGEKAI</sequence>
<accession>A0A934RRM5</accession>
<reference evidence="1" key="1">
    <citation type="submission" date="2021-01" db="EMBL/GenBank/DDBJ databases">
        <title>Modified the classification status of verrucomicrobia.</title>
        <authorList>
            <person name="Feng X."/>
        </authorList>
    </citation>
    <scope>NUCLEOTIDE SEQUENCE</scope>
    <source>
        <strain evidence="1">KCTC 12986</strain>
    </source>
</reference>
<name>A0A934RRM5_9BACT</name>
<dbReference type="Proteomes" id="UP000604083">
    <property type="component" value="Unassembled WGS sequence"/>
</dbReference>
<dbReference type="NCBIfam" id="NF038133">
    <property type="entry name" value="choice_anch_L"/>
    <property type="match status" value="1"/>
</dbReference>
<gene>
    <name evidence="1" type="ORF">JIN78_16625</name>
</gene>
<organism evidence="1 2">
    <name type="scientific">Roseibacillus ishigakijimensis</name>
    <dbReference type="NCBI Taxonomy" id="454146"/>
    <lineage>
        <taxon>Bacteria</taxon>
        <taxon>Pseudomonadati</taxon>
        <taxon>Verrucomicrobiota</taxon>
        <taxon>Verrucomicrobiia</taxon>
        <taxon>Verrucomicrobiales</taxon>
        <taxon>Verrucomicrobiaceae</taxon>
        <taxon>Roseibacillus</taxon>
    </lineage>
</organism>
<keyword evidence="2" id="KW-1185">Reference proteome</keyword>
<proteinExistence type="predicted"/>
<comment type="caution">
    <text evidence="1">The sequence shown here is derived from an EMBL/GenBank/DDBJ whole genome shotgun (WGS) entry which is preliminary data.</text>
</comment>
<evidence type="ECO:0000313" key="1">
    <source>
        <dbReference type="EMBL" id="MBK1835690.1"/>
    </source>
</evidence>